<dbReference type="InterPro" id="IPR031809">
    <property type="entry name" value="CCDC158"/>
</dbReference>
<proteinExistence type="predicted"/>
<dbReference type="EMBL" id="JAACNH010000001">
    <property type="protein sequence ID" value="KAG8454275.1"/>
    <property type="molecule type" value="Genomic_DNA"/>
</dbReference>
<dbReference type="PANTHER" id="PTHR47615:SF1">
    <property type="entry name" value="COILED-COIL DOMAIN-CONTAINING PROTEIN 158"/>
    <property type="match status" value="1"/>
</dbReference>
<dbReference type="AlphaFoldDB" id="A0A8T2K9W3"/>
<dbReference type="Pfam" id="PF15921">
    <property type="entry name" value="CCDC158"/>
    <property type="match status" value="1"/>
</dbReference>
<sequence>QNQDLFFQDIREILLSYKDYIGNEAYGEGHDFNLPARNLGKILRKVLQKLDNEGNILKQKNHQADDELDFLKKELTGKEMLLKKQQERCDRLICEHEQNVVALSSEAKRAQSDTAAIQTQMDILQEQTREQVEKFLEQIAHLESNASQLRSDLRNAKKMYKDKIEDLSGQLLASNCVLTEVQRGYTQHTQELDSKIHQLSEALMACEEQLKSEKDQNKQLRDEDSANSLTNEHLQRELYERSIKVDHLQAMLNTLKDDCQQQMVSFHEITSRLKFASSHLESTNETLKKTKADLEAKSQSLDNAERNISILKINLQEKEQSLRNAINEIKSMRSRAEHKKREKQQLKTEAGKFLEAQKNAENLKLQLTEKDHMMKIMQDQAENLTQMLREHSESVGVLKAEKAQFLEQLIVLNQDIQTLKTMAEEKDTQICELETLYRDLELEKISLINSNTEKVHEAKELRKEKDQLLTELNATQKDFSSLADDYEILKRNYENRHGEEDKTYVLKIQLQNALSELEQTKNTLRVLENCDGHAIKVAMRMQKKITAKRGQIDELQSRLHLLEERLSHNSKEKHQLKEEKAKLIEENTQNSNERQILSIQIETLKSENINLKGNVVNMESTMEKLGVIRTLQHRAENIPTSTETKAKEINISEKPLKLVDIQTGPFKEVEGKKRHKYQQ</sequence>
<keyword evidence="1" id="KW-0175">Coiled coil</keyword>
<feature type="coiled-coil region" evidence="1">
    <location>
        <begin position="507"/>
        <end position="621"/>
    </location>
</feature>
<protein>
    <submittedName>
        <fullName evidence="3">Uncharacterized protein</fullName>
    </submittedName>
</protein>
<gene>
    <name evidence="3" type="ORF">GDO86_000789</name>
</gene>
<feature type="coiled-coil region" evidence="1">
    <location>
        <begin position="451"/>
        <end position="478"/>
    </location>
</feature>
<accession>A0A8T2K9W3</accession>
<evidence type="ECO:0000256" key="1">
    <source>
        <dbReference type="SAM" id="Coils"/>
    </source>
</evidence>
<dbReference type="OrthoDB" id="9902981at2759"/>
<organism evidence="3 4">
    <name type="scientific">Hymenochirus boettgeri</name>
    <name type="common">Congo dwarf clawed frog</name>
    <dbReference type="NCBI Taxonomy" id="247094"/>
    <lineage>
        <taxon>Eukaryota</taxon>
        <taxon>Metazoa</taxon>
        <taxon>Chordata</taxon>
        <taxon>Craniata</taxon>
        <taxon>Vertebrata</taxon>
        <taxon>Euteleostomi</taxon>
        <taxon>Amphibia</taxon>
        <taxon>Batrachia</taxon>
        <taxon>Anura</taxon>
        <taxon>Pipoidea</taxon>
        <taxon>Pipidae</taxon>
        <taxon>Pipinae</taxon>
        <taxon>Hymenochirus</taxon>
    </lineage>
</organism>
<evidence type="ECO:0000256" key="2">
    <source>
        <dbReference type="SAM" id="MobiDB-lite"/>
    </source>
</evidence>
<feature type="region of interest" description="Disordered" evidence="2">
    <location>
        <begin position="211"/>
        <end position="231"/>
    </location>
</feature>
<dbReference type="Proteomes" id="UP000812440">
    <property type="component" value="Chromosome 1"/>
</dbReference>
<comment type="caution">
    <text evidence="3">The sequence shown here is derived from an EMBL/GenBank/DDBJ whole genome shotgun (WGS) entry which is preliminary data.</text>
</comment>
<keyword evidence="4" id="KW-1185">Reference proteome</keyword>
<evidence type="ECO:0000313" key="3">
    <source>
        <dbReference type="EMBL" id="KAG8454275.1"/>
    </source>
</evidence>
<feature type="compositionally biased region" description="Basic and acidic residues" evidence="2">
    <location>
        <begin position="211"/>
        <end position="224"/>
    </location>
</feature>
<evidence type="ECO:0000313" key="4">
    <source>
        <dbReference type="Proteomes" id="UP000812440"/>
    </source>
</evidence>
<feature type="non-terminal residue" evidence="3">
    <location>
        <position position="679"/>
    </location>
</feature>
<reference evidence="3" key="1">
    <citation type="thesis" date="2020" institute="ProQuest LLC" country="789 East Eisenhower Parkway, Ann Arbor, MI, USA">
        <title>Comparative Genomics and Chromosome Evolution.</title>
        <authorList>
            <person name="Mudd A.B."/>
        </authorList>
    </citation>
    <scope>NUCLEOTIDE SEQUENCE</scope>
    <source>
        <strain evidence="3">Female2</strain>
        <tissue evidence="3">Blood</tissue>
    </source>
</reference>
<name>A0A8T2K9W3_9PIPI</name>
<feature type="coiled-coil region" evidence="1">
    <location>
        <begin position="277"/>
        <end position="349"/>
    </location>
</feature>
<dbReference type="PANTHER" id="PTHR47615">
    <property type="entry name" value="COILED-COIL DOMAIN-CONTAINING PROTEIN 158"/>
    <property type="match status" value="1"/>
</dbReference>